<keyword evidence="3" id="KW-1185">Reference proteome</keyword>
<evidence type="ECO:0000313" key="3">
    <source>
        <dbReference type="Proteomes" id="UP001494874"/>
    </source>
</evidence>
<protein>
    <recommendedName>
        <fullName evidence="4">SsDNA binding protein</fullName>
    </recommendedName>
</protein>
<gene>
    <name evidence="2" type="primary">172</name>
    <name evidence="2" type="ORF">SEA_MORGANA_172</name>
</gene>
<sequence length="233" mass="26066">MSAKMTREQIMAALKNPAAAKPKKAPRKKAVDESTSKYTAEEKAKMDAEGKGLSGAVKQWAEKFKTMKDTEFWVAACFRSTEQLEAFARGVGIEVTDGSMIIGATLCEALGVDMSVEEPPHRRMTKFRIDKAEIKRQLQAQPHPDPFAGIDYTDDLAVDCRLEFDALADAFRRGPDSDWYERHGAIDDSSHWFAVAFDSRADKDKFLRLSGWDTVGNKYLDGSKLAQVHQIEL</sequence>
<evidence type="ECO:0000313" key="2">
    <source>
        <dbReference type="EMBL" id="XAO35606.1"/>
    </source>
</evidence>
<feature type="region of interest" description="Disordered" evidence="1">
    <location>
        <begin position="14"/>
        <end position="45"/>
    </location>
</feature>
<evidence type="ECO:0000256" key="1">
    <source>
        <dbReference type="SAM" id="MobiDB-lite"/>
    </source>
</evidence>
<reference evidence="2 3" key="1">
    <citation type="submission" date="2024-03" db="EMBL/GenBank/DDBJ databases">
        <authorList>
            <person name="Shriver K.J."/>
            <person name="Jarquin D.M."/>
            <person name="Bolanos-Abarca L."/>
            <person name="Cohen Z.M."/>
            <person name="Hayes E."/>
            <person name="Mustafa Y."/>
            <person name="Pacheco-Mendoza M."/>
            <person name="Broussard A.C."/>
            <person name="Fogarty M.P."/>
            <person name="Ko C."/>
            <person name="Russell D.A."/>
            <person name="Jacobs-Sera D."/>
            <person name="Hatfull G.F."/>
        </authorList>
    </citation>
    <scope>NUCLEOTIDE SEQUENCE [LARGE SCALE GENOMIC DNA]</scope>
</reference>
<dbReference type="Proteomes" id="UP001494874">
    <property type="component" value="Segment"/>
</dbReference>
<evidence type="ECO:0008006" key="4">
    <source>
        <dbReference type="Google" id="ProtNLM"/>
    </source>
</evidence>
<accession>A0AAX4RCS5</accession>
<organism evidence="2 3">
    <name type="scientific">Gordonia phage Morgana</name>
    <dbReference type="NCBI Taxonomy" id="3137292"/>
    <lineage>
        <taxon>Viruses</taxon>
        <taxon>Duplodnaviria</taxon>
        <taxon>Heunggongvirae</taxon>
        <taxon>Uroviricota</taxon>
        <taxon>Caudoviricetes</taxon>
        <taxon>Kruegerviridae</taxon>
        <taxon>Cafassovirus</taxon>
        <taxon>Cafassovirus morgana</taxon>
    </lineage>
</organism>
<proteinExistence type="predicted"/>
<dbReference type="EMBL" id="PP537962">
    <property type="protein sequence ID" value="XAO35606.1"/>
    <property type="molecule type" value="Genomic_DNA"/>
</dbReference>
<feature type="compositionally biased region" description="Basic and acidic residues" evidence="1">
    <location>
        <begin position="29"/>
        <end position="45"/>
    </location>
</feature>
<name>A0AAX4RCS5_9CAUD</name>